<accession>A0A2B2LQS0</accession>
<gene>
    <name evidence="1" type="ORF">COK05_15995</name>
</gene>
<name>A0A2B2LQS0_BACCE</name>
<organism evidence="1 2">
    <name type="scientific">Bacillus cereus</name>
    <dbReference type="NCBI Taxonomy" id="1396"/>
    <lineage>
        <taxon>Bacteria</taxon>
        <taxon>Bacillati</taxon>
        <taxon>Bacillota</taxon>
        <taxon>Bacilli</taxon>
        <taxon>Bacillales</taxon>
        <taxon>Bacillaceae</taxon>
        <taxon>Bacillus</taxon>
        <taxon>Bacillus cereus group</taxon>
    </lineage>
</organism>
<protein>
    <submittedName>
        <fullName evidence="1">Uncharacterized protein</fullName>
    </submittedName>
</protein>
<dbReference type="Proteomes" id="UP000224386">
    <property type="component" value="Unassembled WGS sequence"/>
</dbReference>
<dbReference type="RefSeq" id="WP_098613356.1">
    <property type="nucleotide sequence ID" value="NZ_NVAP01000035.1"/>
</dbReference>
<comment type="caution">
    <text evidence="1">The sequence shown here is derived from an EMBL/GenBank/DDBJ whole genome shotgun (WGS) entry which is preliminary data.</text>
</comment>
<dbReference type="EMBL" id="NVAP01000035">
    <property type="protein sequence ID" value="PFQ44836.1"/>
    <property type="molecule type" value="Genomic_DNA"/>
</dbReference>
<reference evidence="1 2" key="1">
    <citation type="submission" date="2017-09" db="EMBL/GenBank/DDBJ databases">
        <title>Large-scale bioinformatics analysis of Bacillus genomes uncovers conserved roles of natural products in bacterial physiology.</title>
        <authorList>
            <consortium name="Agbiome Team Llc"/>
            <person name="Bleich R.M."/>
            <person name="Grubbs K.J."/>
            <person name="Santa Maria K.C."/>
            <person name="Allen S.E."/>
            <person name="Farag S."/>
            <person name="Shank E.A."/>
            <person name="Bowers A."/>
        </authorList>
    </citation>
    <scope>NUCLEOTIDE SEQUENCE [LARGE SCALE GENOMIC DNA]</scope>
    <source>
        <strain evidence="1 2">AFS070861</strain>
    </source>
</reference>
<evidence type="ECO:0000313" key="1">
    <source>
        <dbReference type="EMBL" id="PFQ44836.1"/>
    </source>
</evidence>
<dbReference type="AlphaFoldDB" id="A0A2B2LQS0"/>
<sequence>MREGTIDFEGSAILDFELNKPQLKQVAHHLILIDFFIHCLRMKNKISEHRLNLYAAIYTIEIDMGTETSEQLKQKFRMYYQEITYLNS</sequence>
<evidence type="ECO:0000313" key="2">
    <source>
        <dbReference type="Proteomes" id="UP000224386"/>
    </source>
</evidence>
<proteinExistence type="predicted"/>